<reference evidence="3 4" key="1">
    <citation type="journal article" date="2014" name="Int. J. Syst. Evol. Microbiol.">
        <title>Fulvimonas yonginensis sp. nov., isolated from greenhouse soil, and emended description of the genus Fulvimonas.</title>
        <authorList>
            <person name="Ahn J.H."/>
            <person name="Kim S.J."/>
            <person name="Weon H.Y."/>
            <person name="Hong S.B."/>
            <person name="Seok S.J."/>
            <person name="Kwon S.W."/>
        </authorList>
    </citation>
    <scope>NUCLEOTIDE SEQUENCE [LARGE SCALE GENOMIC DNA]</scope>
    <source>
        <strain evidence="3 4">KACC 16952</strain>
    </source>
</reference>
<feature type="domain" description="Glycosyltransferase subfamily 4-like N-terminal" evidence="2">
    <location>
        <begin position="23"/>
        <end position="174"/>
    </location>
</feature>
<comment type="caution">
    <text evidence="3">The sequence shown here is derived from an EMBL/GenBank/DDBJ whole genome shotgun (WGS) entry which is preliminary data.</text>
</comment>
<dbReference type="Pfam" id="PF00534">
    <property type="entry name" value="Glycos_transf_1"/>
    <property type="match status" value="1"/>
</dbReference>
<evidence type="ECO:0000313" key="3">
    <source>
        <dbReference type="EMBL" id="MEI7036631.1"/>
    </source>
</evidence>
<dbReference type="InterPro" id="IPR028098">
    <property type="entry name" value="Glyco_trans_4-like_N"/>
</dbReference>
<evidence type="ECO:0000259" key="1">
    <source>
        <dbReference type="Pfam" id="PF00534"/>
    </source>
</evidence>
<dbReference type="GO" id="GO:0016757">
    <property type="term" value="F:glycosyltransferase activity"/>
    <property type="evidence" value="ECO:0007669"/>
    <property type="project" value="UniProtKB-KW"/>
</dbReference>
<keyword evidence="3" id="KW-0808">Transferase</keyword>
<dbReference type="EMBL" id="JBBBNY010000004">
    <property type="protein sequence ID" value="MEI7036631.1"/>
    <property type="molecule type" value="Genomic_DNA"/>
</dbReference>
<sequence length="374" mass="41428">MSAVVPTTRRLVVVQLIPALHSGGAERSTLEVARALVAAGHRSIVISKGGRLVAQLEAEGSEHVTLDIGAKSLRTLLCLPALRRRLRELRPDIVHARSRLPAWMGWWALRGMQPRPHFVTTVHGLNTPGRYSSILLRGERVIAVSQTMRDYVLSHYPWLDPARVRVIPRGIDPAAFPYGHRPDDAWQKAFFAEFPQLAGAPLLTLPGRGTRLKGHHEAIELIAELKRRGIEARLLLLGVIEPGREAYVEELRRLIRARGIEAQVVLSPPRNDVRDIYAVSTLVLQLSAKPESFGRTVVEALSLCRPVLGYAHGGVGELLAELYPAGRVPPGDREKLVERAAELLRVAPPIPMLQRYRLSDMQQAVLALYNEVVA</sequence>
<name>A0ABU8JBQ7_9GAMM</name>
<dbReference type="PANTHER" id="PTHR12526">
    <property type="entry name" value="GLYCOSYLTRANSFERASE"/>
    <property type="match status" value="1"/>
</dbReference>
<dbReference type="EC" id="2.4.-.-" evidence="3"/>
<evidence type="ECO:0000259" key="2">
    <source>
        <dbReference type="Pfam" id="PF13439"/>
    </source>
</evidence>
<gene>
    <name evidence="3" type="ORF">WAT24_07680</name>
</gene>
<accession>A0ABU8JBQ7</accession>
<dbReference type="Proteomes" id="UP001381174">
    <property type="component" value="Unassembled WGS sequence"/>
</dbReference>
<dbReference type="InterPro" id="IPR001296">
    <property type="entry name" value="Glyco_trans_1"/>
</dbReference>
<feature type="domain" description="Glycosyl transferase family 1" evidence="1">
    <location>
        <begin position="200"/>
        <end position="345"/>
    </location>
</feature>
<keyword evidence="3" id="KW-0328">Glycosyltransferase</keyword>
<dbReference type="Gene3D" id="3.40.50.2000">
    <property type="entry name" value="Glycogen Phosphorylase B"/>
    <property type="match status" value="2"/>
</dbReference>
<keyword evidence="4" id="KW-1185">Reference proteome</keyword>
<evidence type="ECO:0000313" key="4">
    <source>
        <dbReference type="Proteomes" id="UP001381174"/>
    </source>
</evidence>
<dbReference type="Pfam" id="PF13439">
    <property type="entry name" value="Glyco_transf_4"/>
    <property type="match status" value="1"/>
</dbReference>
<organism evidence="3 4">
    <name type="scientific">Fulvimonas yonginensis</name>
    <dbReference type="NCBI Taxonomy" id="1495200"/>
    <lineage>
        <taxon>Bacteria</taxon>
        <taxon>Pseudomonadati</taxon>
        <taxon>Pseudomonadota</taxon>
        <taxon>Gammaproteobacteria</taxon>
        <taxon>Lysobacterales</taxon>
        <taxon>Rhodanobacteraceae</taxon>
        <taxon>Fulvimonas</taxon>
    </lineage>
</organism>
<dbReference type="RefSeq" id="WP_336807257.1">
    <property type="nucleotide sequence ID" value="NZ_JBBBNY010000004.1"/>
</dbReference>
<protein>
    <submittedName>
        <fullName evidence="3">Glycosyltransferase</fullName>
        <ecNumber evidence="3">2.4.-.-</ecNumber>
    </submittedName>
</protein>
<dbReference type="PANTHER" id="PTHR12526:SF638">
    <property type="entry name" value="SPORE COAT PROTEIN SA"/>
    <property type="match status" value="1"/>
</dbReference>
<dbReference type="SUPFAM" id="SSF53756">
    <property type="entry name" value="UDP-Glycosyltransferase/glycogen phosphorylase"/>
    <property type="match status" value="1"/>
</dbReference>
<proteinExistence type="predicted"/>